<organism evidence="2 3">
    <name type="scientific">Hirundo rustica rustica</name>
    <dbReference type="NCBI Taxonomy" id="333673"/>
    <lineage>
        <taxon>Eukaryota</taxon>
        <taxon>Metazoa</taxon>
        <taxon>Chordata</taxon>
        <taxon>Craniata</taxon>
        <taxon>Vertebrata</taxon>
        <taxon>Euteleostomi</taxon>
        <taxon>Archelosauria</taxon>
        <taxon>Archosauria</taxon>
        <taxon>Dinosauria</taxon>
        <taxon>Saurischia</taxon>
        <taxon>Theropoda</taxon>
        <taxon>Coelurosauria</taxon>
        <taxon>Aves</taxon>
        <taxon>Neognathae</taxon>
        <taxon>Neoaves</taxon>
        <taxon>Telluraves</taxon>
        <taxon>Australaves</taxon>
        <taxon>Passeriformes</taxon>
        <taxon>Sylvioidea</taxon>
        <taxon>Hirundinidae</taxon>
        <taxon>Hirundo</taxon>
    </lineage>
</organism>
<proteinExistence type="predicted"/>
<dbReference type="Proteomes" id="UP000269221">
    <property type="component" value="Unassembled WGS sequence"/>
</dbReference>
<protein>
    <submittedName>
        <fullName evidence="2">Uncharacterized protein</fullName>
    </submittedName>
</protein>
<comment type="caution">
    <text evidence="2">The sequence shown here is derived from an EMBL/GenBank/DDBJ whole genome shotgun (WGS) entry which is preliminary data.</text>
</comment>
<reference evidence="2 3" key="1">
    <citation type="submission" date="2018-07" db="EMBL/GenBank/DDBJ databases">
        <title>A high quality draft genome assembly of the barn swallow (H. rustica rustica).</title>
        <authorList>
            <person name="Formenti G."/>
            <person name="Chiara M."/>
            <person name="Poveda L."/>
            <person name="Francoijs K.-J."/>
            <person name="Bonisoli-Alquati A."/>
            <person name="Canova L."/>
            <person name="Gianfranceschi L."/>
            <person name="Horner D.S."/>
            <person name="Saino N."/>
        </authorList>
    </citation>
    <scope>NUCLEOTIDE SEQUENCE [LARGE SCALE GENOMIC DNA]</scope>
    <source>
        <strain evidence="2">Chelidonia</strain>
        <tissue evidence="2">Blood</tissue>
    </source>
</reference>
<feature type="region of interest" description="Disordered" evidence="1">
    <location>
        <begin position="1"/>
        <end position="51"/>
    </location>
</feature>
<evidence type="ECO:0000313" key="2">
    <source>
        <dbReference type="EMBL" id="RMC07879.1"/>
    </source>
</evidence>
<accession>A0A3M0K3L7</accession>
<dbReference type="AlphaFoldDB" id="A0A3M0K3L7"/>
<evidence type="ECO:0000256" key="1">
    <source>
        <dbReference type="SAM" id="MobiDB-lite"/>
    </source>
</evidence>
<name>A0A3M0K3L7_HIRRU</name>
<gene>
    <name evidence="2" type="ORF">DUI87_15350</name>
</gene>
<keyword evidence="3" id="KW-1185">Reference proteome</keyword>
<evidence type="ECO:0000313" key="3">
    <source>
        <dbReference type="Proteomes" id="UP000269221"/>
    </source>
</evidence>
<dbReference type="EMBL" id="QRBI01000119">
    <property type="protein sequence ID" value="RMC07879.1"/>
    <property type="molecule type" value="Genomic_DNA"/>
</dbReference>
<sequence>MGPPLAKAELSRNGGRVSDSRKRVLEQEQLQLERGEKTPESSSPADTMPSKLKFPVHKDATFWRIKLAPASAFSFGALEHFTQKWEKQSETV</sequence>
<feature type="compositionally biased region" description="Basic and acidic residues" evidence="1">
    <location>
        <begin position="18"/>
        <end position="39"/>
    </location>
</feature>